<dbReference type="EMBL" id="WEID01000052">
    <property type="protein sequence ID" value="KAB8135719.1"/>
    <property type="molecule type" value="Genomic_DNA"/>
</dbReference>
<dbReference type="Gene3D" id="3.40.50.300">
    <property type="entry name" value="P-loop containing nucleotide triphosphate hydrolases"/>
    <property type="match status" value="1"/>
</dbReference>
<gene>
    <name evidence="1" type="ORF">F9U64_10600</name>
</gene>
<protein>
    <submittedName>
        <fullName evidence="1">AAA family ATPase</fullName>
    </submittedName>
</protein>
<keyword evidence="2" id="KW-1185">Reference proteome</keyword>
<sequence length="167" mass="19280">MHDNTKLPLFIITGASGTGKTTAVPAIRKLMPAFDVIDIDVIYKDVGDWQKLKNIWLTVASEIAKSGRMTILCGTIMPWDVEKCDNYSCFSNIYYINLHCDDKTRENRLKERGWSMELIHEHKEFAKWLTENADKAYYPAMPTINTTENSPEEVALKIKEWILDYTK</sequence>
<dbReference type="OrthoDB" id="359078at2"/>
<organism evidence="1 2">
    <name type="scientific">Gracilibacillus oryzae</name>
    <dbReference type="NCBI Taxonomy" id="1672701"/>
    <lineage>
        <taxon>Bacteria</taxon>
        <taxon>Bacillati</taxon>
        <taxon>Bacillota</taxon>
        <taxon>Bacilli</taxon>
        <taxon>Bacillales</taxon>
        <taxon>Bacillaceae</taxon>
        <taxon>Gracilibacillus</taxon>
    </lineage>
</organism>
<dbReference type="RefSeq" id="WP_153403182.1">
    <property type="nucleotide sequence ID" value="NZ_ML762430.1"/>
</dbReference>
<evidence type="ECO:0000313" key="1">
    <source>
        <dbReference type="EMBL" id="KAB8135719.1"/>
    </source>
</evidence>
<comment type="caution">
    <text evidence="1">The sequence shown here is derived from an EMBL/GenBank/DDBJ whole genome shotgun (WGS) entry which is preliminary data.</text>
</comment>
<dbReference type="Proteomes" id="UP000480246">
    <property type="component" value="Unassembled WGS sequence"/>
</dbReference>
<dbReference type="SUPFAM" id="SSF52540">
    <property type="entry name" value="P-loop containing nucleoside triphosphate hydrolases"/>
    <property type="match status" value="1"/>
</dbReference>
<proteinExistence type="predicted"/>
<dbReference type="Pfam" id="PF13238">
    <property type="entry name" value="AAA_18"/>
    <property type="match status" value="1"/>
</dbReference>
<name>A0A7C8L728_9BACI</name>
<accession>A0A7C8L728</accession>
<evidence type="ECO:0000313" key="2">
    <source>
        <dbReference type="Proteomes" id="UP000480246"/>
    </source>
</evidence>
<dbReference type="InterPro" id="IPR027417">
    <property type="entry name" value="P-loop_NTPase"/>
</dbReference>
<dbReference type="AlphaFoldDB" id="A0A7C8L728"/>
<reference evidence="1 2" key="1">
    <citation type="submission" date="2019-10" db="EMBL/GenBank/DDBJ databases">
        <title>Gracilibacillus sp. nov. isolated from rice seeds.</title>
        <authorList>
            <person name="He S."/>
        </authorList>
    </citation>
    <scope>NUCLEOTIDE SEQUENCE [LARGE SCALE GENOMIC DNA]</scope>
    <source>
        <strain evidence="1 2">TD8</strain>
    </source>
</reference>